<dbReference type="Pfam" id="PF04542">
    <property type="entry name" value="Sigma70_r2"/>
    <property type="match status" value="1"/>
</dbReference>
<dbReference type="Gene3D" id="1.10.1740.10">
    <property type="match status" value="1"/>
</dbReference>
<comment type="caution">
    <text evidence="9">The sequence shown here is derived from an EMBL/GenBank/DDBJ whole genome shotgun (WGS) entry which is preliminary data.</text>
</comment>
<reference evidence="9 10" key="1">
    <citation type="submission" date="2020-07" db="EMBL/GenBank/DDBJ databases">
        <authorList>
            <person name="Feng H."/>
        </authorList>
    </citation>
    <scope>NUCLEOTIDE SEQUENCE [LARGE SCALE GENOMIC DNA]</scope>
    <source>
        <strain evidence="10">s-11</strain>
    </source>
</reference>
<keyword evidence="10" id="KW-1185">Reference proteome</keyword>
<evidence type="ECO:0000313" key="10">
    <source>
        <dbReference type="Proteomes" id="UP000530514"/>
    </source>
</evidence>
<dbReference type="RefSeq" id="WP_160173859.1">
    <property type="nucleotide sequence ID" value="NZ_JACEIP010000017.1"/>
</dbReference>
<dbReference type="SUPFAM" id="SSF88946">
    <property type="entry name" value="Sigma2 domain of RNA polymerase sigma factors"/>
    <property type="match status" value="1"/>
</dbReference>
<dbReference type="PANTHER" id="PTHR43133:SF8">
    <property type="entry name" value="RNA POLYMERASE SIGMA FACTOR HI_1459-RELATED"/>
    <property type="match status" value="1"/>
</dbReference>
<dbReference type="InterPro" id="IPR013325">
    <property type="entry name" value="RNA_pol_sigma_r2"/>
</dbReference>
<dbReference type="Proteomes" id="UP000530514">
    <property type="component" value="Unassembled WGS sequence"/>
</dbReference>
<organism evidence="9 10">
    <name type="scientific">Thermoactinomyces daqus</name>
    <dbReference type="NCBI Taxonomy" id="1329516"/>
    <lineage>
        <taxon>Bacteria</taxon>
        <taxon>Bacillati</taxon>
        <taxon>Bacillota</taxon>
        <taxon>Bacilli</taxon>
        <taxon>Bacillales</taxon>
        <taxon>Thermoactinomycetaceae</taxon>
        <taxon>Thermoactinomyces</taxon>
    </lineage>
</organism>
<evidence type="ECO:0000256" key="2">
    <source>
        <dbReference type="ARBA" id="ARBA00023015"/>
    </source>
</evidence>
<dbReference type="PANTHER" id="PTHR43133">
    <property type="entry name" value="RNA POLYMERASE ECF-TYPE SIGMA FACTO"/>
    <property type="match status" value="1"/>
</dbReference>
<dbReference type="InterPro" id="IPR013249">
    <property type="entry name" value="RNA_pol_sigma70_r4_t2"/>
</dbReference>
<sequence length="231" mass="26183">MVLDIVLTGKIFWIDRTKSRFAPTHYMNERGGGGDGFSGKRVGENADTLAEQWLKAMAMGDQRAFAALYQEFAPRLYGYLRVQINHDADIQDLMQDIFVAIWKSSARYNGEAKVAAWIFAIARHKLLDWLRSRRRYSQLESLEEIGEFRSGSEPDIADQVVTELSVADALAALPPHHAELFYLVFVEGMSYKEISVLLGIPEGTVKSRMHQAKGRMRQQLRKGGTDDERTV</sequence>
<dbReference type="AlphaFoldDB" id="A0A7W1XBC3"/>
<dbReference type="SUPFAM" id="SSF88659">
    <property type="entry name" value="Sigma3 and sigma4 domains of RNA polymerase sigma factors"/>
    <property type="match status" value="1"/>
</dbReference>
<evidence type="ECO:0000259" key="8">
    <source>
        <dbReference type="Pfam" id="PF08281"/>
    </source>
</evidence>
<dbReference type="NCBIfam" id="TIGR02937">
    <property type="entry name" value="sigma70-ECF"/>
    <property type="match status" value="1"/>
</dbReference>
<dbReference type="Pfam" id="PF08281">
    <property type="entry name" value="Sigma70_r4_2"/>
    <property type="match status" value="1"/>
</dbReference>
<evidence type="ECO:0000313" key="9">
    <source>
        <dbReference type="EMBL" id="MBA4543550.1"/>
    </source>
</evidence>
<dbReference type="InterPro" id="IPR014284">
    <property type="entry name" value="RNA_pol_sigma-70_dom"/>
</dbReference>
<keyword evidence="3" id="KW-0731">Sigma factor</keyword>
<feature type="compositionally biased region" description="Basic residues" evidence="6">
    <location>
        <begin position="208"/>
        <end position="220"/>
    </location>
</feature>
<proteinExistence type="inferred from homology"/>
<dbReference type="GO" id="GO:0016987">
    <property type="term" value="F:sigma factor activity"/>
    <property type="evidence" value="ECO:0007669"/>
    <property type="project" value="UniProtKB-KW"/>
</dbReference>
<dbReference type="Gene3D" id="1.10.10.10">
    <property type="entry name" value="Winged helix-like DNA-binding domain superfamily/Winged helix DNA-binding domain"/>
    <property type="match status" value="1"/>
</dbReference>
<dbReference type="CDD" id="cd06171">
    <property type="entry name" value="Sigma70_r4"/>
    <property type="match status" value="1"/>
</dbReference>
<comment type="similarity">
    <text evidence="1">Belongs to the sigma-70 factor family. ECF subfamily.</text>
</comment>
<protein>
    <submittedName>
        <fullName evidence="9">RNA polymerase sigma factor</fullName>
    </submittedName>
</protein>
<feature type="domain" description="RNA polymerase sigma factor 70 region 4 type 2" evidence="8">
    <location>
        <begin position="165"/>
        <end position="216"/>
    </location>
</feature>
<dbReference type="InterPro" id="IPR039425">
    <property type="entry name" value="RNA_pol_sigma-70-like"/>
</dbReference>
<evidence type="ECO:0000256" key="6">
    <source>
        <dbReference type="SAM" id="MobiDB-lite"/>
    </source>
</evidence>
<feature type="region of interest" description="Disordered" evidence="6">
    <location>
        <begin position="208"/>
        <end position="231"/>
    </location>
</feature>
<accession>A0A7W1XBC3</accession>
<evidence type="ECO:0000256" key="1">
    <source>
        <dbReference type="ARBA" id="ARBA00010641"/>
    </source>
</evidence>
<dbReference type="GO" id="GO:0003677">
    <property type="term" value="F:DNA binding"/>
    <property type="evidence" value="ECO:0007669"/>
    <property type="project" value="UniProtKB-KW"/>
</dbReference>
<dbReference type="GO" id="GO:0006352">
    <property type="term" value="P:DNA-templated transcription initiation"/>
    <property type="evidence" value="ECO:0007669"/>
    <property type="project" value="InterPro"/>
</dbReference>
<evidence type="ECO:0000259" key="7">
    <source>
        <dbReference type="Pfam" id="PF04542"/>
    </source>
</evidence>
<dbReference type="InterPro" id="IPR036388">
    <property type="entry name" value="WH-like_DNA-bd_sf"/>
</dbReference>
<keyword evidence="4" id="KW-0238">DNA-binding</keyword>
<evidence type="ECO:0000256" key="4">
    <source>
        <dbReference type="ARBA" id="ARBA00023125"/>
    </source>
</evidence>
<feature type="domain" description="RNA polymerase sigma-70 region 2" evidence="7">
    <location>
        <begin position="68"/>
        <end position="135"/>
    </location>
</feature>
<dbReference type="InterPro" id="IPR007627">
    <property type="entry name" value="RNA_pol_sigma70_r2"/>
</dbReference>
<dbReference type="EMBL" id="JACEIP010000017">
    <property type="protein sequence ID" value="MBA4543550.1"/>
    <property type="molecule type" value="Genomic_DNA"/>
</dbReference>
<evidence type="ECO:0000256" key="3">
    <source>
        <dbReference type="ARBA" id="ARBA00023082"/>
    </source>
</evidence>
<evidence type="ECO:0000256" key="5">
    <source>
        <dbReference type="ARBA" id="ARBA00023163"/>
    </source>
</evidence>
<gene>
    <name evidence="9" type="ORF">H1164_11655</name>
</gene>
<dbReference type="OrthoDB" id="9782703at2"/>
<keyword evidence="2" id="KW-0805">Transcription regulation</keyword>
<name>A0A7W1XBC3_9BACL</name>
<dbReference type="InterPro" id="IPR013324">
    <property type="entry name" value="RNA_pol_sigma_r3/r4-like"/>
</dbReference>
<keyword evidence="5" id="KW-0804">Transcription</keyword>